<protein>
    <submittedName>
        <fullName evidence="2">Uncharacterized protein</fullName>
    </submittedName>
</protein>
<name>A0A7J5ZUI4_AMEME</name>
<reference evidence="2 3" key="1">
    <citation type="submission" date="2020-02" db="EMBL/GenBank/DDBJ databases">
        <title>A chromosome-scale genome assembly of the black bullhead catfish (Ameiurus melas).</title>
        <authorList>
            <person name="Wen M."/>
            <person name="Zham M."/>
            <person name="Cabau C."/>
            <person name="Klopp C."/>
            <person name="Donnadieu C."/>
            <person name="Roques C."/>
            <person name="Bouchez O."/>
            <person name="Lampietro C."/>
            <person name="Jouanno E."/>
            <person name="Herpin A."/>
            <person name="Louis A."/>
            <person name="Berthelot C."/>
            <person name="Parey E."/>
            <person name="Roest-Crollius H."/>
            <person name="Braasch I."/>
            <person name="Postlethwait J."/>
            <person name="Robinson-Rechavi M."/>
            <person name="Echchiki A."/>
            <person name="Begum T."/>
            <person name="Montfort J."/>
            <person name="Schartl M."/>
            <person name="Bobe J."/>
            <person name="Guiguen Y."/>
        </authorList>
    </citation>
    <scope>NUCLEOTIDE SEQUENCE [LARGE SCALE GENOMIC DNA]</scope>
    <source>
        <strain evidence="2">M_S1</strain>
        <tissue evidence="2">Blood</tissue>
    </source>
</reference>
<gene>
    <name evidence="2" type="ORF">AMELA_G00258440</name>
</gene>
<sequence>RSHRKSSGLPIVLLLAAQNWLNTLWLWCELHFRTDSESEDEPRACSKDLKDLLKFWVGWEVAKESLAVEVVFSGDLPRASTCFCILRLPGHYKDYQSFRMDLIMCIGSALGHASIVLGMCNFTFDYSAAVTAYF</sequence>
<dbReference type="AlphaFoldDB" id="A0A7J5ZUI4"/>
<keyword evidence="1" id="KW-0472">Membrane</keyword>
<dbReference type="EMBL" id="JAAGNN010000024">
    <property type="protein sequence ID" value="KAF4073409.1"/>
    <property type="molecule type" value="Genomic_DNA"/>
</dbReference>
<evidence type="ECO:0000256" key="1">
    <source>
        <dbReference type="SAM" id="Phobius"/>
    </source>
</evidence>
<feature type="non-terminal residue" evidence="2">
    <location>
        <position position="134"/>
    </location>
</feature>
<keyword evidence="3" id="KW-1185">Reference proteome</keyword>
<keyword evidence="1" id="KW-1133">Transmembrane helix</keyword>
<evidence type="ECO:0000313" key="2">
    <source>
        <dbReference type="EMBL" id="KAF4073409.1"/>
    </source>
</evidence>
<dbReference type="Proteomes" id="UP000593565">
    <property type="component" value="Unassembled WGS sequence"/>
</dbReference>
<evidence type="ECO:0000313" key="3">
    <source>
        <dbReference type="Proteomes" id="UP000593565"/>
    </source>
</evidence>
<organism evidence="2 3">
    <name type="scientific">Ameiurus melas</name>
    <name type="common">Black bullhead</name>
    <name type="synonym">Silurus melas</name>
    <dbReference type="NCBI Taxonomy" id="219545"/>
    <lineage>
        <taxon>Eukaryota</taxon>
        <taxon>Metazoa</taxon>
        <taxon>Chordata</taxon>
        <taxon>Craniata</taxon>
        <taxon>Vertebrata</taxon>
        <taxon>Euteleostomi</taxon>
        <taxon>Actinopterygii</taxon>
        <taxon>Neopterygii</taxon>
        <taxon>Teleostei</taxon>
        <taxon>Ostariophysi</taxon>
        <taxon>Siluriformes</taxon>
        <taxon>Ictaluridae</taxon>
        <taxon>Ameiurus</taxon>
    </lineage>
</organism>
<dbReference type="InterPro" id="IPR035983">
    <property type="entry name" value="Hect_E3_ubiquitin_ligase"/>
</dbReference>
<feature type="non-terminal residue" evidence="2">
    <location>
        <position position="1"/>
    </location>
</feature>
<comment type="caution">
    <text evidence="2">The sequence shown here is derived from an EMBL/GenBank/DDBJ whole genome shotgun (WGS) entry which is preliminary data.</text>
</comment>
<keyword evidence="1" id="KW-0812">Transmembrane</keyword>
<dbReference type="GO" id="GO:0004842">
    <property type="term" value="F:ubiquitin-protein transferase activity"/>
    <property type="evidence" value="ECO:0007669"/>
    <property type="project" value="InterPro"/>
</dbReference>
<proteinExistence type="predicted"/>
<dbReference type="SUPFAM" id="SSF56204">
    <property type="entry name" value="Hect, E3 ligase catalytic domain"/>
    <property type="match status" value="1"/>
</dbReference>
<accession>A0A7J5ZUI4</accession>
<feature type="transmembrane region" description="Helical" evidence="1">
    <location>
        <begin position="102"/>
        <end position="124"/>
    </location>
</feature>